<dbReference type="Proteomes" id="UP000550707">
    <property type="component" value="Unassembled WGS sequence"/>
</dbReference>
<keyword evidence="2" id="KW-1185">Reference proteome</keyword>
<evidence type="ECO:0000313" key="1">
    <source>
        <dbReference type="EMBL" id="KAF6462286.1"/>
    </source>
</evidence>
<sequence length="131" mass="14895">MLPGKSLLDVPRTSTSQPFRECWEPSTLVPHVCSAWSRPVLETFSVSTLCKALAGPVNDARMDIRVLYLLERPYPYAHYPLNTYPLPGPGIHTGLRERHRHGTLIQDILFRLDFCNSLFYILGHFPGPVHL</sequence>
<accession>A0A7J8GQP1</accession>
<comment type="caution">
    <text evidence="1">The sequence shown here is derived from an EMBL/GenBank/DDBJ whole genome shotgun (WGS) entry which is preliminary data.</text>
</comment>
<proteinExistence type="predicted"/>
<dbReference type="AlphaFoldDB" id="A0A7J8GQP1"/>
<organism evidence="1 2">
    <name type="scientific">Molossus molossus</name>
    <name type="common">Pallas' mastiff bat</name>
    <name type="synonym">Vespertilio molossus</name>
    <dbReference type="NCBI Taxonomy" id="27622"/>
    <lineage>
        <taxon>Eukaryota</taxon>
        <taxon>Metazoa</taxon>
        <taxon>Chordata</taxon>
        <taxon>Craniata</taxon>
        <taxon>Vertebrata</taxon>
        <taxon>Euteleostomi</taxon>
        <taxon>Mammalia</taxon>
        <taxon>Eutheria</taxon>
        <taxon>Laurasiatheria</taxon>
        <taxon>Chiroptera</taxon>
        <taxon>Yangochiroptera</taxon>
        <taxon>Molossidae</taxon>
        <taxon>Molossus</taxon>
    </lineage>
</organism>
<evidence type="ECO:0000313" key="2">
    <source>
        <dbReference type="Proteomes" id="UP000550707"/>
    </source>
</evidence>
<gene>
    <name evidence="1" type="ORF">HJG59_011322</name>
</gene>
<reference evidence="1 2" key="1">
    <citation type="journal article" date="2020" name="Nature">
        <title>Six reference-quality genomes reveal evolution of bat adaptations.</title>
        <authorList>
            <person name="Jebb D."/>
            <person name="Huang Z."/>
            <person name="Pippel M."/>
            <person name="Hughes G.M."/>
            <person name="Lavrichenko K."/>
            <person name="Devanna P."/>
            <person name="Winkler S."/>
            <person name="Jermiin L.S."/>
            <person name="Skirmuntt E.C."/>
            <person name="Katzourakis A."/>
            <person name="Burkitt-Gray L."/>
            <person name="Ray D.A."/>
            <person name="Sullivan K.A.M."/>
            <person name="Roscito J.G."/>
            <person name="Kirilenko B.M."/>
            <person name="Davalos L.M."/>
            <person name="Corthals A.P."/>
            <person name="Power M.L."/>
            <person name="Jones G."/>
            <person name="Ransome R.D."/>
            <person name="Dechmann D.K.N."/>
            <person name="Locatelli A.G."/>
            <person name="Puechmaille S.J."/>
            <person name="Fedrigo O."/>
            <person name="Jarvis E.D."/>
            <person name="Hiller M."/>
            <person name="Vernes S.C."/>
            <person name="Myers E.W."/>
            <person name="Teeling E.C."/>
        </authorList>
    </citation>
    <scope>NUCLEOTIDE SEQUENCE [LARGE SCALE GENOMIC DNA]</scope>
    <source>
        <strain evidence="1">MMolMol1</strain>
        <tissue evidence="1">Muscle</tissue>
    </source>
</reference>
<protein>
    <submittedName>
        <fullName evidence="1">Uncharacterized protein</fullName>
    </submittedName>
</protein>
<dbReference type="InParanoid" id="A0A7J8GQP1"/>
<name>A0A7J8GQP1_MOLMO</name>
<dbReference type="EMBL" id="JACASF010000008">
    <property type="protein sequence ID" value="KAF6462286.1"/>
    <property type="molecule type" value="Genomic_DNA"/>
</dbReference>